<dbReference type="HAMAP" id="MF_01925">
    <property type="entry name" value="P5C_reductase"/>
    <property type="match status" value="1"/>
</dbReference>
<dbReference type="PIRSF" id="PIRSF000193">
    <property type="entry name" value="Pyrrol-5-carb_rd"/>
    <property type="match status" value="1"/>
</dbReference>
<dbReference type="PANTHER" id="PTHR11645:SF0">
    <property type="entry name" value="PYRROLINE-5-CARBOXYLATE REDUCTASE 3"/>
    <property type="match status" value="1"/>
</dbReference>
<comment type="caution">
    <text evidence="11">The sequence shown here is derived from an EMBL/GenBank/DDBJ whole genome shotgun (WGS) entry which is preliminary data.</text>
</comment>
<dbReference type="Pfam" id="PF14748">
    <property type="entry name" value="P5CR_dimer"/>
    <property type="match status" value="1"/>
</dbReference>
<reference evidence="11" key="2">
    <citation type="submission" date="2020-09" db="EMBL/GenBank/DDBJ databases">
        <authorList>
            <person name="Sun Q."/>
            <person name="Ohkuma M."/>
        </authorList>
    </citation>
    <scope>NUCLEOTIDE SEQUENCE</scope>
    <source>
        <strain evidence="11">JCM 3313</strain>
    </source>
</reference>
<dbReference type="InterPro" id="IPR028939">
    <property type="entry name" value="P5C_Rdtase_cat_N"/>
</dbReference>
<comment type="pathway">
    <text evidence="5 8">Amino-acid biosynthesis; L-proline biosynthesis; L-proline from L-glutamate 5-semialdehyde: step 1/1.</text>
</comment>
<feature type="domain" description="Pyrroline-5-carboxylate reductase catalytic N-terminal" evidence="9">
    <location>
        <begin position="12"/>
        <end position="105"/>
    </location>
</feature>
<evidence type="ECO:0000313" key="11">
    <source>
        <dbReference type="EMBL" id="GGP57030.1"/>
    </source>
</evidence>
<dbReference type="InterPro" id="IPR029036">
    <property type="entry name" value="P5CR_dimer"/>
</dbReference>
<feature type="binding site" evidence="7">
    <location>
        <begin position="76"/>
        <end position="79"/>
    </location>
    <ligand>
        <name>NADP(+)</name>
        <dbReference type="ChEBI" id="CHEBI:58349"/>
    </ligand>
</feature>
<gene>
    <name evidence="5 11" type="primary">proC</name>
    <name evidence="11" type="ORF">GCM10010185_31630</name>
</gene>
<evidence type="ECO:0000256" key="5">
    <source>
        <dbReference type="HAMAP-Rule" id="MF_01925"/>
    </source>
</evidence>
<dbReference type="InterPro" id="IPR053790">
    <property type="entry name" value="P5CR-like_CS"/>
</dbReference>
<keyword evidence="5 8" id="KW-0028">Amino-acid biosynthesis</keyword>
<dbReference type="PROSITE" id="PS00521">
    <property type="entry name" value="P5CR"/>
    <property type="match status" value="1"/>
</dbReference>
<dbReference type="GO" id="GO:0005737">
    <property type="term" value="C:cytoplasm"/>
    <property type="evidence" value="ECO:0007669"/>
    <property type="project" value="UniProtKB-SubCell"/>
</dbReference>
<dbReference type="EMBL" id="BMRG01000005">
    <property type="protein sequence ID" value="GGP57030.1"/>
    <property type="molecule type" value="Genomic_DNA"/>
</dbReference>
<dbReference type="Gene3D" id="3.40.50.720">
    <property type="entry name" value="NAD(P)-binding Rossmann-like Domain"/>
    <property type="match status" value="1"/>
</dbReference>
<dbReference type="InterPro" id="IPR008927">
    <property type="entry name" value="6-PGluconate_DH-like_C_sf"/>
</dbReference>
<evidence type="ECO:0000256" key="6">
    <source>
        <dbReference type="NCBIfam" id="TIGR00112"/>
    </source>
</evidence>
<dbReference type="PANTHER" id="PTHR11645">
    <property type="entry name" value="PYRROLINE-5-CARBOXYLATE REDUCTASE"/>
    <property type="match status" value="1"/>
</dbReference>
<comment type="similarity">
    <text evidence="1 5 8">Belongs to the pyrroline-5-carboxylate reductase family.</text>
</comment>
<dbReference type="EC" id="1.5.1.2" evidence="5 6"/>
<evidence type="ECO:0000313" key="12">
    <source>
        <dbReference type="Proteomes" id="UP000639606"/>
    </source>
</evidence>
<keyword evidence="3 5" id="KW-0560">Oxidoreductase</keyword>
<evidence type="ECO:0000259" key="10">
    <source>
        <dbReference type="Pfam" id="PF14748"/>
    </source>
</evidence>
<dbReference type="Pfam" id="PF03807">
    <property type="entry name" value="F420_oxidored"/>
    <property type="match status" value="1"/>
</dbReference>
<dbReference type="Gene3D" id="1.10.3730.10">
    <property type="entry name" value="ProC C-terminal domain-like"/>
    <property type="match status" value="1"/>
</dbReference>
<evidence type="ECO:0000256" key="3">
    <source>
        <dbReference type="ARBA" id="ARBA00023002"/>
    </source>
</evidence>
<dbReference type="AlphaFoldDB" id="A0A918AM44"/>
<dbReference type="GO" id="GO:0055129">
    <property type="term" value="P:L-proline biosynthetic process"/>
    <property type="evidence" value="ECO:0007669"/>
    <property type="project" value="UniProtKB-UniRule"/>
</dbReference>
<dbReference type="SUPFAM" id="SSF48179">
    <property type="entry name" value="6-phosphogluconate dehydrogenase C-terminal domain-like"/>
    <property type="match status" value="1"/>
</dbReference>
<evidence type="ECO:0000256" key="8">
    <source>
        <dbReference type="RuleBase" id="RU003903"/>
    </source>
</evidence>
<dbReference type="GO" id="GO:0004735">
    <property type="term" value="F:pyrroline-5-carboxylate reductase activity"/>
    <property type="evidence" value="ECO:0007669"/>
    <property type="project" value="UniProtKB-UniRule"/>
</dbReference>
<protein>
    <recommendedName>
        <fullName evidence="5 6">Pyrroline-5-carboxylate reductase</fullName>
        <shortName evidence="5">P5C reductase</shortName>
        <shortName evidence="5">P5CR</shortName>
        <ecNumber evidence="5 6">1.5.1.2</ecNumber>
    </recommendedName>
    <alternativeName>
        <fullName evidence="5">PCA reductase</fullName>
    </alternativeName>
</protein>
<evidence type="ECO:0000256" key="4">
    <source>
        <dbReference type="ARBA" id="ARBA00058118"/>
    </source>
</evidence>
<comment type="subcellular location">
    <subcellularLocation>
        <location evidence="5">Cytoplasm</location>
    </subcellularLocation>
</comment>
<dbReference type="SUPFAM" id="SSF51735">
    <property type="entry name" value="NAD(P)-binding Rossmann-fold domains"/>
    <property type="match status" value="1"/>
</dbReference>
<dbReference type="Proteomes" id="UP000639606">
    <property type="component" value="Unassembled WGS sequence"/>
</dbReference>
<keyword evidence="5" id="KW-0963">Cytoplasm</keyword>
<name>A0A918AM44_9PSEU</name>
<evidence type="ECO:0000256" key="2">
    <source>
        <dbReference type="ARBA" id="ARBA00022857"/>
    </source>
</evidence>
<feature type="domain" description="Pyrroline-5-carboxylate reductase dimerisation" evidence="10">
    <location>
        <begin position="168"/>
        <end position="272"/>
    </location>
</feature>
<keyword evidence="5 8" id="KW-0641">Proline biosynthesis</keyword>
<evidence type="ECO:0000259" key="9">
    <source>
        <dbReference type="Pfam" id="PF03807"/>
    </source>
</evidence>
<evidence type="ECO:0000256" key="7">
    <source>
        <dbReference type="PIRSR" id="PIRSR000193-1"/>
    </source>
</evidence>
<proteinExistence type="inferred from homology"/>
<organism evidence="11 12">
    <name type="scientific">Saccharothrix coeruleofusca</name>
    <dbReference type="NCBI Taxonomy" id="33919"/>
    <lineage>
        <taxon>Bacteria</taxon>
        <taxon>Bacillati</taxon>
        <taxon>Actinomycetota</taxon>
        <taxon>Actinomycetes</taxon>
        <taxon>Pseudonocardiales</taxon>
        <taxon>Pseudonocardiaceae</taxon>
        <taxon>Saccharothrix</taxon>
    </lineage>
</organism>
<comment type="catalytic activity">
    <reaction evidence="5 8">
        <text>L-proline + NADP(+) = (S)-1-pyrroline-5-carboxylate + NADPH + 2 H(+)</text>
        <dbReference type="Rhea" id="RHEA:14109"/>
        <dbReference type="ChEBI" id="CHEBI:15378"/>
        <dbReference type="ChEBI" id="CHEBI:17388"/>
        <dbReference type="ChEBI" id="CHEBI:57783"/>
        <dbReference type="ChEBI" id="CHEBI:58349"/>
        <dbReference type="ChEBI" id="CHEBI:60039"/>
        <dbReference type="EC" id="1.5.1.2"/>
    </reaction>
</comment>
<dbReference type="InterPro" id="IPR000304">
    <property type="entry name" value="Pyrroline-COOH_reductase"/>
</dbReference>
<dbReference type="NCBIfam" id="TIGR00112">
    <property type="entry name" value="proC"/>
    <property type="match status" value="1"/>
</dbReference>
<comment type="function">
    <text evidence="4 5">Catalyzes the reduction of 1-pyrroline-5-carboxylate (PCA) to L-proline.</text>
</comment>
<keyword evidence="12" id="KW-1185">Reference proteome</keyword>
<comment type="catalytic activity">
    <reaction evidence="5">
        <text>L-proline + NAD(+) = (S)-1-pyrroline-5-carboxylate + NADH + 2 H(+)</text>
        <dbReference type="Rhea" id="RHEA:14105"/>
        <dbReference type="ChEBI" id="CHEBI:15378"/>
        <dbReference type="ChEBI" id="CHEBI:17388"/>
        <dbReference type="ChEBI" id="CHEBI:57540"/>
        <dbReference type="ChEBI" id="CHEBI:57945"/>
        <dbReference type="ChEBI" id="CHEBI:60039"/>
        <dbReference type="EC" id="1.5.1.2"/>
    </reaction>
</comment>
<accession>A0A918AM44</accession>
<reference evidence="11" key="1">
    <citation type="journal article" date="2014" name="Int. J. Syst. Evol. Microbiol.">
        <title>Complete genome sequence of Corynebacterium casei LMG S-19264T (=DSM 44701T), isolated from a smear-ripened cheese.</title>
        <authorList>
            <consortium name="US DOE Joint Genome Institute (JGI-PGF)"/>
            <person name="Walter F."/>
            <person name="Albersmeier A."/>
            <person name="Kalinowski J."/>
            <person name="Ruckert C."/>
        </authorList>
    </citation>
    <scope>NUCLEOTIDE SEQUENCE</scope>
    <source>
        <strain evidence="11">JCM 3313</strain>
    </source>
</reference>
<dbReference type="InterPro" id="IPR036291">
    <property type="entry name" value="NAD(P)-bd_dom_sf"/>
</dbReference>
<keyword evidence="2 5" id="KW-0521">NADP</keyword>
<sequence>MRARGRLGRMTTIAVLGAGRIGEALLSGLLQGGRPAAELVFTEKHPDRAAALSERYGVRGLSVPDAAACADVLVVAVKPQDIEPLLDELAPVVEPSTLVVSLCAGLPTSLFEKRLPEGTPVVRVMPNTPMLVGQAMSAVSAGSHAGPEHLDLVEELLSPVGKVARVPESQQDAVTALSGSGPAYFFYLVEAMIDAGILLGIPRDLAGQLIIQSAVGAAAMLAEGGQHPVILREAVTSPGGTTIMAIRELEKHGVRAAMLAAIEAARDRSVELGRAHEDH</sequence>
<evidence type="ECO:0000256" key="1">
    <source>
        <dbReference type="ARBA" id="ARBA00005525"/>
    </source>
</evidence>
<dbReference type="FunFam" id="1.10.3730.10:FF:000001">
    <property type="entry name" value="Pyrroline-5-carboxylate reductase"/>
    <property type="match status" value="1"/>
</dbReference>